<dbReference type="PRINTS" id="PR01100">
    <property type="entry name" value="SHIKIMTKNASE"/>
</dbReference>
<dbReference type="InterPro" id="IPR000623">
    <property type="entry name" value="Shikimate_kinase/TSH1"/>
</dbReference>
<dbReference type="CDD" id="cd00464">
    <property type="entry name" value="SK"/>
    <property type="match status" value="1"/>
</dbReference>
<dbReference type="HAMAP" id="MF_00109">
    <property type="entry name" value="Shikimate_kinase"/>
    <property type="match status" value="1"/>
</dbReference>
<keyword evidence="1 7" id="KW-0028">Amino-acid biosynthesis</keyword>
<comment type="function">
    <text evidence="7">Catalyzes the specific phosphorylation of the 3-hydroxyl group of shikimic acid using ATP as a cosubstrate.</text>
</comment>
<evidence type="ECO:0000256" key="7">
    <source>
        <dbReference type="HAMAP-Rule" id="MF_00109"/>
    </source>
</evidence>
<dbReference type="GO" id="GO:0009073">
    <property type="term" value="P:aromatic amino acid family biosynthetic process"/>
    <property type="evidence" value="ECO:0007669"/>
    <property type="project" value="UniProtKB-KW"/>
</dbReference>
<dbReference type="PANTHER" id="PTHR21087">
    <property type="entry name" value="SHIKIMATE KINASE"/>
    <property type="match status" value="1"/>
</dbReference>
<dbReference type="InterPro" id="IPR031322">
    <property type="entry name" value="Shikimate/glucono_kinase"/>
</dbReference>
<accession>B7GHC8</accession>
<evidence type="ECO:0000313" key="9">
    <source>
        <dbReference type="Proteomes" id="UP000000742"/>
    </source>
</evidence>
<keyword evidence="5 7" id="KW-0067">ATP-binding</keyword>
<dbReference type="eggNOG" id="COG0703">
    <property type="taxonomic scope" value="Bacteria"/>
</dbReference>
<feature type="binding site" evidence="7">
    <location>
        <begin position="22"/>
        <end position="27"/>
    </location>
    <ligand>
        <name>ATP</name>
        <dbReference type="ChEBI" id="CHEBI:30616"/>
    </ligand>
</feature>
<feature type="binding site" evidence="7">
    <location>
        <position position="68"/>
    </location>
    <ligand>
        <name>substrate</name>
    </ligand>
</feature>
<evidence type="ECO:0000256" key="6">
    <source>
        <dbReference type="ARBA" id="ARBA00023141"/>
    </source>
</evidence>
<dbReference type="GO" id="GO:0005829">
    <property type="term" value="C:cytosol"/>
    <property type="evidence" value="ECO:0007669"/>
    <property type="project" value="TreeGrafter"/>
</dbReference>
<dbReference type="STRING" id="491915.Aflv_0911"/>
<protein>
    <recommendedName>
        <fullName evidence="7">Shikimate kinase</fullName>
        <shortName evidence="7">SK</shortName>
        <ecNumber evidence="7">2.7.1.71</ecNumber>
    </recommendedName>
</protein>
<keyword evidence="7" id="KW-0963">Cytoplasm</keyword>
<feature type="binding site" evidence="7">
    <location>
        <position position="89"/>
    </location>
    <ligand>
        <name>substrate</name>
    </ligand>
</feature>
<comment type="subunit">
    <text evidence="7">Monomer.</text>
</comment>
<dbReference type="PANTHER" id="PTHR21087:SF16">
    <property type="entry name" value="SHIKIMATE KINASE 1, CHLOROPLASTIC"/>
    <property type="match status" value="1"/>
</dbReference>
<keyword evidence="7" id="KW-0479">Metal-binding</keyword>
<dbReference type="GO" id="GO:0004765">
    <property type="term" value="F:shikimate kinase activity"/>
    <property type="evidence" value="ECO:0007669"/>
    <property type="project" value="UniProtKB-UniRule"/>
</dbReference>
<evidence type="ECO:0000313" key="8">
    <source>
        <dbReference type="EMBL" id="ACJ33289.1"/>
    </source>
</evidence>
<dbReference type="GO" id="GO:0008652">
    <property type="term" value="P:amino acid biosynthetic process"/>
    <property type="evidence" value="ECO:0007669"/>
    <property type="project" value="UniProtKB-KW"/>
</dbReference>
<evidence type="ECO:0000256" key="2">
    <source>
        <dbReference type="ARBA" id="ARBA00022679"/>
    </source>
</evidence>
<feature type="binding site" evidence="7">
    <location>
        <position position="127"/>
    </location>
    <ligand>
        <name>ATP</name>
        <dbReference type="ChEBI" id="CHEBI:30616"/>
    </ligand>
</feature>
<evidence type="ECO:0000256" key="5">
    <source>
        <dbReference type="ARBA" id="ARBA00022840"/>
    </source>
</evidence>
<dbReference type="GO" id="GO:0005524">
    <property type="term" value="F:ATP binding"/>
    <property type="evidence" value="ECO:0007669"/>
    <property type="project" value="UniProtKB-UniRule"/>
</dbReference>
<dbReference type="EC" id="2.7.1.71" evidence="7"/>
<dbReference type="Proteomes" id="UP000000742">
    <property type="component" value="Chromosome"/>
</dbReference>
<sequence>MARSVLEGRGNMKAIYLTGFMGAGKTTVGRRLGEVLQLPVIDTDAYIEQQVGKTITKIFAEEGEEAFRAYERDALKKLPKERVIITTGGGIVIQEENRQFMREHGIVIYLHCELHELFRRLADDETRPLLMENKQSQIKQLFEQRLAWYREAHMTIDTTNRTIDDIVENIVFLLKTPHF</sequence>
<feature type="binding site" evidence="7">
    <location>
        <position position="161"/>
    </location>
    <ligand>
        <name>ATP</name>
        <dbReference type="ChEBI" id="CHEBI:30616"/>
    </ligand>
</feature>
<feature type="binding site" evidence="7">
    <location>
        <position position="44"/>
    </location>
    <ligand>
        <name>substrate</name>
    </ligand>
</feature>
<comment type="similarity">
    <text evidence="7">Belongs to the shikimate kinase family.</text>
</comment>
<organism evidence="8 9">
    <name type="scientific">Anoxybacillus flavithermus (strain DSM 21510 / WK1)</name>
    <dbReference type="NCBI Taxonomy" id="491915"/>
    <lineage>
        <taxon>Bacteria</taxon>
        <taxon>Bacillati</taxon>
        <taxon>Bacillota</taxon>
        <taxon>Bacilli</taxon>
        <taxon>Bacillales</taxon>
        <taxon>Anoxybacillaceae</taxon>
        <taxon>Anoxybacillus</taxon>
    </lineage>
</organism>
<comment type="subcellular location">
    <subcellularLocation>
        <location evidence="7">Cytoplasm</location>
    </subcellularLocation>
</comment>
<evidence type="ECO:0000256" key="3">
    <source>
        <dbReference type="ARBA" id="ARBA00022741"/>
    </source>
</evidence>
<keyword evidence="6 7" id="KW-0057">Aromatic amino acid biosynthesis</keyword>
<keyword evidence="4 7" id="KW-0418">Kinase</keyword>
<dbReference type="SUPFAM" id="SSF52540">
    <property type="entry name" value="P-loop containing nucleoside triphosphate hydrolases"/>
    <property type="match status" value="1"/>
</dbReference>
<comment type="catalytic activity">
    <reaction evidence="7">
        <text>shikimate + ATP = 3-phosphoshikimate + ADP + H(+)</text>
        <dbReference type="Rhea" id="RHEA:13121"/>
        <dbReference type="ChEBI" id="CHEBI:15378"/>
        <dbReference type="ChEBI" id="CHEBI:30616"/>
        <dbReference type="ChEBI" id="CHEBI:36208"/>
        <dbReference type="ChEBI" id="CHEBI:145989"/>
        <dbReference type="ChEBI" id="CHEBI:456216"/>
        <dbReference type="EC" id="2.7.1.71"/>
    </reaction>
</comment>
<dbReference type="Pfam" id="PF01202">
    <property type="entry name" value="SKI"/>
    <property type="match status" value="1"/>
</dbReference>
<keyword evidence="3 7" id="KW-0547">Nucleotide-binding</keyword>
<dbReference type="Gene3D" id="3.40.50.300">
    <property type="entry name" value="P-loop containing nucleotide triphosphate hydrolases"/>
    <property type="match status" value="1"/>
</dbReference>
<comment type="cofactor">
    <cofactor evidence="7">
        <name>Mg(2+)</name>
        <dbReference type="ChEBI" id="CHEBI:18420"/>
    </cofactor>
    <text evidence="7">Binds 1 Mg(2+) ion per subunit.</text>
</comment>
<reference evidence="8 9" key="1">
    <citation type="journal article" date="2008" name="Genome Biol.">
        <title>Encapsulated in silica: genome, proteome and physiology of the thermophilic bacterium Anoxybacillus flavithermus WK1.</title>
        <authorList>
            <person name="Saw J.H."/>
            <person name="Mountain B.W."/>
            <person name="Feng L."/>
            <person name="Omelchenko M.V."/>
            <person name="Hou S."/>
            <person name="Saito J.A."/>
            <person name="Stott M.B."/>
            <person name="Li D."/>
            <person name="Zhao G."/>
            <person name="Wu J."/>
            <person name="Galperin M.Y."/>
            <person name="Koonin E.V."/>
            <person name="Makarova K.S."/>
            <person name="Wolf Y.I."/>
            <person name="Rigden D.J."/>
            <person name="Dunfield P.F."/>
            <person name="Wang L."/>
            <person name="Alam M."/>
        </authorList>
    </citation>
    <scope>NUCLEOTIDE SEQUENCE [LARGE SCALE GENOMIC DNA]</scope>
    <source>
        <strain evidence="9">DSM 21510 / WK1</strain>
    </source>
</reference>
<name>B7GHC8_ANOFW</name>
<dbReference type="AlphaFoldDB" id="B7GHC8"/>
<feature type="binding site" evidence="7">
    <location>
        <position position="26"/>
    </location>
    <ligand>
        <name>Mg(2+)</name>
        <dbReference type="ChEBI" id="CHEBI:18420"/>
    </ligand>
</feature>
<comment type="pathway">
    <text evidence="7">Metabolic intermediate biosynthesis; chorismate biosynthesis; chorismate from D-erythrose 4-phosphate and phosphoenolpyruvate: step 5/7.</text>
</comment>
<dbReference type="GO" id="GO:0009423">
    <property type="term" value="P:chorismate biosynthetic process"/>
    <property type="evidence" value="ECO:0007669"/>
    <property type="project" value="UniProtKB-UniRule"/>
</dbReference>
<dbReference type="GO" id="GO:0000287">
    <property type="term" value="F:magnesium ion binding"/>
    <property type="evidence" value="ECO:0007669"/>
    <property type="project" value="UniProtKB-UniRule"/>
</dbReference>
<dbReference type="InterPro" id="IPR027417">
    <property type="entry name" value="P-loop_NTPase"/>
</dbReference>
<dbReference type="UniPathway" id="UPA00053">
    <property type="reaction ID" value="UER00088"/>
</dbReference>
<dbReference type="KEGG" id="afl:Aflv_0911"/>
<evidence type="ECO:0000256" key="4">
    <source>
        <dbReference type="ARBA" id="ARBA00022777"/>
    </source>
</evidence>
<dbReference type="EMBL" id="CP000922">
    <property type="protein sequence ID" value="ACJ33289.1"/>
    <property type="molecule type" value="Genomic_DNA"/>
</dbReference>
<dbReference type="HOGENOM" id="CLU_057607_4_3_9"/>
<gene>
    <name evidence="7 8" type="primary">aroK</name>
    <name evidence="8" type="ordered locus">Aflv_0911</name>
</gene>
<feature type="binding site" evidence="7">
    <location>
        <position position="145"/>
    </location>
    <ligand>
        <name>substrate</name>
    </ligand>
</feature>
<proteinExistence type="inferred from homology"/>
<keyword evidence="7" id="KW-0460">Magnesium</keyword>
<keyword evidence="2 7" id="KW-0808">Transferase</keyword>
<evidence type="ECO:0000256" key="1">
    <source>
        <dbReference type="ARBA" id="ARBA00022605"/>
    </source>
</evidence>